<keyword evidence="4 7" id="KW-0472">Membrane</keyword>
<comment type="subcellular location">
    <subcellularLocation>
        <location evidence="1">Membrane</location>
        <topology evidence="1">Multi-pass membrane protein</topology>
    </subcellularLocation>
</comment>
<dbReference type="Pfam" id="PF12821">
    <property type="entry name" value="ThrE_2"/>
    <property type="match status" value="1"/>
</dbReference>
<dbReference type="EMBL" id="CAICTM010000048">
    <property type="protein sequence ID" value="CAB9498910.1"/>
    <property type="molecule type" value="Genomic_DNA"/>
</dbReference>
<comment type="caution">
    <text evidence="10">The sequence shown here is derived from an EMBL/GenBank/DDBJ whole genome shotgun (WGS) entry which is preliminary data.</text>
</comment>
<dbReference type="GO" id="GO:0022857">
    <property type="term" value="F:transmembrane transporter activity"/>
    <property type="evidence" value="ECO:0007669"/>
    <property type="project" value="InterPro"/>
</dbReference>
<feature type="transmembrane region" description="Helical" evidence="7">
    <location>
        <begin position="408"/>
        <end position="428"/>
    </location>
</feature>
<reference evidence="10" key="1">
    <citation type="submission" date="2020-06" db="EMBL/GenBank/DDBJ databases">
        <authorList>
            <consortium name="Plant Systems Biology data submission"/>
        </authorList>
    </citation>
    <scope>NUCLEOTIDE SEQUENCE</scope>
    <source>
        <strain evidence="10">D6</strain>
    </source>
</reference>
<dbReference type="AlphaFoldDB" id="A0A9N8H4F6"/>
<dbReference type="Proteomes" id="UP001153069">
    <property type="component" value="Unassembled WGS sequence"/>
</dbReference>
<evidence type="ECO:0000313" key="11">
    <source>
        <dbReference type="Proteomes" id="UP001153069"/>
    </source>
</evidence>
<evidence type="ECO:0000256" key="7">
    <source>
        <dbReference type="SAM" id="Phobius"/>
    </source>
</evidence>
<evidence type="ECO:0000256" key="1">
    <source>
        <dbReference type="ARBA" id="ARBA00004141"/>
    </source>
</evidence>
<dbReference type="OrthoDB" id="43949at2759"/>
<protein>
    <submittedName>
        <fullName evidence="10">Pheromone-regulated membrane protein 10</fullName>
    </submittedName>
</protein>
<feature type="transmembrane region" description="Helical" evidence="7">
    <location>
        <begin position="621"/>
        <end position="644"/>
    </location>
</feature>
<evidence type="ECO:0000313" key="10">
    <source>
        <dbReference type="EMBL" id="CAB9498910.1"/>
    </source>
</evidence>
<accession>A0A9N8H4F6</accession>
<dbReference type="PANTHER" id="PTHR31082">
    <property type="entry name" value="PHEROMONE-REGULATED MEMBRANE PROTEIN 10"/>
    <property type="match status" value="1"/>
</dbReference>
<proteinExistence type="inferred from homology"/>
<dbReference type="InterPro" id="IPR010619">
    <property type="entry name" value="ThrE-like_N"/>
</dbReference>
<evidence type="ECO:0000256" key="4">
    <source>
        <dbReference type="ARBA" id="ARBA00023136"/>
    </source>
</evidence>
<comment type="similarity">
    <text evidence="5">Belongs to the ThrE exporter (TC 2.A.79) family.</text>
</comment>
<feature type="region of interest" description="Disordered" evidence="6">
    <location>
        <begin position="652"/>
        <end position="679"/>
    </location>
</feature>
<evidence type="ECO:0000259" key="8">
    <source>
        <dbReference type="Pfam" id="PF06738"/>
    </source>
</evidence>
<feature type="domain" description="Threonine/Serine exporter ThrE" evidence="9">
    <location>
        <begin position="516"/>
        <end position="612"/>
    </location>
</feature>
<feature type="transmembrane region" description="Helical" evidence="7">
    <location>
        <begin position="591"/>
        <end position="609"/>
    </location>
</feature>
<gene>
    <name evidence="10" type="ORF">SEMRO_48_G028300.1</name>
</gene>
<evidence type="ECO:0000256" key="6">
    <source>
        <dbReference type="SAM" id="MobiDB-lite"/>
    </source>
</evidence>
<dbReference type="InterPro" id="IPR024528">
    <property type="entry name" value="ThrE_2"/>
</dbReference>
<organism evidence="10 11">
    <name type="scientific">Seminavis robusta</name>
    <dbReference type="NCBI Taxonomy" id="568900"/>
    <lineage>
        <taxon>Eukaryota</taxon>
        <taxon>Sar</taxon>
        <taxon>Stramenopiles</taxon>
        <taxon>Ochrophyta</taxon>
        <taxon>Bacillariophyta</taxon>
        <taxon>Bacillariophyceae</taxon>
        <taxon>Bacillariophycidae</taxon>
        <taxon>Naviculales</taxon>
        <taxon>Naviculaceae</taxon>
        <taxon>Seminavis</taxon>
    </lineage>
</organism>
<feature type="domain" description="Threonine/serine exporter-like N-terminal" evidence="8">
    <location>
        <begin position="332"/>
        <end position="482"/>
    </location>
</feature>
<evidence type="ECO:0000256" key="2">
    <source>
        <dbReference type="ARBA" id="ARBA00022692"/>
    </source>
</evidence>
<feature type="transmembrane region" description="Helical" evidence="7">
    <location>
        <begin position="470"/>
        <end position="492"/>
    </location>
</feature>
<dbReference type="GO" id="GO:0016020">
    <property type="term" value="C:membrane"/>
    <property type="evidence" value="ECO:0007669"/>
    <property type="project" value="UniProtKB-SubCell"/>
</dbReference>
<dbReference type="PANTHER" id="PTHR31082:SF4">
    <property type="entry name" value="PHEROMONE-REGULATED MEMBRANE PROTEIN 10"/>
    <property type="match status" value="1"/>
</dbReference>
<keyword evidence="3 7" id="KW-1133">Transmembrane helix</keyword>
<dbReference type="Pfam" id="PF06738">
    <property type="entry name" value="ThrE"/>
    <property type="match status" value="1"/>
</dbReference>
<feature type="transmembrane region" description="Helical" evidence="7">
    <location>
        <begin position="382"/>
        <end position="401"/>
    </location>
</feature>
<name>A0A9N8H4F6_9STRA</name>
<sequence>MASLLNTPPSYQSCELRPTGYEEEKSQKNQVYFNGEVPIEATKNSSDAEAELHETASVGCSSDRSESSKEGRFYNWRLYFPATKNLWHYLRWLVVGGSFFADPQSDEDMNESLAGLARCLILLRRYLEIFGMPEKGGIRDQEFVLREIVRDLYAGGAPLWSLAPVMQKTAEGLTGQPHVNWMLFPRKAFVYSPAAGTTSMFQIDRGFNIRKMDAMEKVAVRLATFASNVEAVSNVPARFPHPRQFLRAARGESVRSFGLTEDPLVLARKILRLASKNQGLFYYVNSREYGGNNQISLDEDDDGLAAAPQRPNMLKDFWVVTEEERELFSRLACMEAMRKMDVIDKEEEDPSNKTNPWLIVAYRVFASAGACAFWFNGSWFDMMVAGFLAVLVASIGTSSVLSKQERLIYEVIASFVVGLSAGLIALIWPDHTCFASMAVAGVLDLLQGFRVIFSIIELMSKHTVAGGADLLEGILFTGLIAYFLRFGQYMAASIMGDPENIKFEACTHGIDQLWYLLFVPLAALSWSGLFNPLPRDLLPMALHGVLAYGTNYGLSKVGASNELNNFVSASLVSFSAGLVSRFTGRQAVGNTVAGLYVLVPGAYLVTSLYSTTIDGSFFSDIIIRAIIIGIGGWTGTILCSPTLLGTTRGLMWQQPGKNKSNDLRHGPSSGSDRRQHRRQETAQAVTMLYF</sequence>
<evidence type="ECO:0000259" key="9">
    <source>
        <dbReference type="Pfam" id="PF12821"/>
    </source>
</evidence>
<keyword evidence="11" id="KW-1185">Reference proteome</keyword>
<evidence type="ECO:0000256" key="5">
    <source>
        <dbReference type="ARBA" id="ARBA00034125"/>
    </source>
</evidence>
<keyword evidence="2 7" id="KW-0812">Transmembrane</keyword>
<evidence type="ECO:0000256" key="3">
    <source>
        <dbReference type="ARBA" id="ARBA00022989"/>
    </source>
</evidence>
<feature type="transmembrane region" description="Helical" evidence="7">
    <location>
        <begin position="512"/>
        <end position="530"/>
    </location>
</feature>
<dbReference type="InterPro" id="IPR051361">
    <property type="entry name" value="ThrE/Ser_Exporter"/>
</dbReference>